<organism evidence="2 3">
    <name type="scientific">Paenibacillus terreus</name>
    <dbReference type="NCBI Taxonomy" id="1387834"/>
    <lineage>
        <taxon>Bacteria</taxon>
        <taxon>Bacillati</taxon>
        <taxon>Bacillota</taxon>
        <taxon>Bacilli</taxon>
        <taxon>Bacillales</taxon>
        <taxon>Paenibacillaceae</taxon>
        <taxon>Paenibacillus</taxon>
    </lineage>
</organism>
<dbReference type="NCBIfam" id="TIGR01891">
    <property type="entry name" value="amidohydrolases"/>
    <property type="match status" value="1"/>
</dbReference>
<dbReference type="InterPro" id="IPR036264">
    <property type="entry name" value="Bact_exopeptidase_dim_dom"/>
</dbReference>
<accession>A0ABV5B5W1</accession>
<dbReference type="Proteomes" id="UP001580407">
    <property type="component" value="Unassembled WGS sequence"/>
</dbReference>
<dbReference type="SUPFAM" id="SSF55031">
    <property type="entry name" value="Bacterial exopeptidase dimerisation domain"/>
    <property type="match status" value="1"/>
</dbReference>
<dbReference type="RefSeq" id="WP_375524864.1">
    <property type="nucleotide sequence ID" value="NZ_JBHILM010000008.1"/>
</dbReference>
<reference evidence="2 3" key="1">
    <citation type="submission" date="2024-09" db="EMBL/GenBank/DDBJ databases">
        <authorList>
            <person name="Ruan L."/>
        </authorList>
    </citation>
    <scope>NUCLEOTIDE SEQUENCE [LARGE SCALE GENOMIC DNA]</scope>
    <source>
        <strain evidence="2 3">D33</strain>
    </source>
</reference>
<dbReference type="Gene3D" id="3.30.70.360">
    <property type="match status" value="1"/>
</dbReference>
<evidence type="ECO:0000313" key="2">
    <source>
        <dbReference type="EMBL" id="MFB5681073.1"/>
    </source>
</evidence>
<dbReference type="InterPro" id="IPR011650">
    <property type="entry name" value="Peptidase_M20_dimer"/>
</dbReference>
<dbReference type="EMBL" id="JBHILM010000008">
    <property type="protein sequence ID" value="MFB5681073.1"/>
    <property type="molecule type" value="Genomic_DNA"/>
</dbReference>
<comment type="caution">
    <text evidence="2">The sequence shown here is derived from an EMBL/GenBank/DDBJ whole genome shotgun (WGS) entry which is preliminary data.</text>
</comment>
<protein>
    <submittedName>
        <fullName evidence="2">M20 family metallopeptidase</fullName>
    </submittedName>
</protein>
<feature type="domain" description="Peptidase M20 dimerisation" evidence="1">
    <location>
        <begin position="187"/>
        <end position="282"/>
    </location>
</feature>
<sequence>MSDTLFARLEELFPEMVACRRDFHMYPELSFMEEETPRKIAAFLSELGLEVRTGVGGKGVVAMLKGGKPGKTVALRADFDALPIQDQKQVEYKSRIPGVMHACGHDIHTAALMGVAKVLSEVKNEINGNVVFIYQFAEEQIPGGAKPMIEDGCLMDVDVIYGAHVSSAIPAGIFSTLEGYVHAAGDTFEIEIIGKGGHGASPHLTIDPLMAGSQLVVALQQIVSQRVDPIQPAVISVGTFHAGQATNIIPETATITGTVRTYDEQVRDFIEKSIGKLASSLCEAADAKVNYTYSRGYPALWNHPAETQRIERLAKRIFGEEQVRKYTPSMGMEDFAYYVKEMPGNYFFIGGRNESINAVYPHHHTLFDADERSMLDIGKVFIAAVFDYLKQGQ</sequence>
<dbReference type="PIRSF" id="PIRSF005962">
    <property type="entry name" value="Pept_M20D_amidohydro"/>
    <property type="match status" value="1"/>
</dbReference>
<proteinExistence type="predicted"/>
<dbReference type="Pfam" id="PF01546">
    <property type="entry name" value="Peptidase_M20"/>
    <property type="match status" value="1"/>
</dbReference>
<dbReference type="Gene3D" id="3.40.630.10">
    <property type="entry name" value="Zn peptidases"/>
    <property type="match status" value="1"/>
</dbReference>
<evidence type="ECO:0000313" key="3">
    <source>
        <dbReference type="Proteomes" id="UP001580407"/>
    </source>
</evidence>
<dbReference type="PANTHER" id="PTHR11014:SF63">
    <property type="entry name" value="METALLOPEPTIDASE, PUTATIVE (AFU_ORTHOLOGUE AFUA_6G09600)-RELATED"/>
    <property type="match status" value="1"/>
</dbReference>
<keyword evidence="3" id="KW-1185">Reference proteome</keyword>
<dbReference type="PANTHER" id="PTHR11014">
    <property type="entry name" value="PEPTIDASE M20 FAMILY MEMBER"/>
    <property type="match status" value="1"/>
</dbReference>
<dbReference type="InterPro" id="IPR002933">
    <property type="entry name" value="Peptidase_M20"/>
</dbReference>
<dbReference type="SUPFAM" id="SSF53187">
    <property type="entry name" value="Zn-dependent exopeptidases"/>
    <property type="match status" value="1"/>
</dbReference>
<evidence type="ECO:0000259" key="1">
    <source>
        <dbReference type="Pfam" id="PF07687"/>
    </source>
</evidence>
<gene>
    <name evidence="2" type="ORF">ACE3NQ_09140</name>
</gene>
<name>A0ABV5B5W1_9BACL</name>
<dbReference type="Pfam" id="PF07687">
    <property type="entry name" value="M20_dimer"/>
    <property type="match status" value="1"/>
</dbReference>
<dbReference type="InterPro" id="IPR017439">
    <property type="entry name" value="Amidohydrolase"/>
</dbReference>